<organism evidence="5 6">
    <name type="scientific">Parendozoicomonas haliclonae</name>
    <dbReference type="NCBI Taxonomy" id="1960125"/>
    <lineage>
        <taxon>Bacteria</taxon>
        <taxon>Pseudomonadati</taxon>
        <taxon>Pseudomonadota</taxon>
        <taxon>Gammaproteobacteria</taxon>
        <taxon>Oceanospirillales</taxon>
        <taxon>Endozoicomonadaceae</taxon>
        <taxon>Parendozoicomonas</taxon>
    </lineage>
</organism>
<dbReference type="FunFam" id="3.20.20.70:FF:000059">
    <property type="entry name" value="N-ethylmaleimide reductase, FMN-linked"/>
    <property type="match status" value="1"/>
</dbReference>
<dbReference type="GO" id="GO:0005829">
    <property type="term" value="C:cytosol"/>
    <property type="evidence" value="ECO:0007669"/>
    <property type="project" value="TreeGrafter"/>
</dbReference>
<dbReference type="InterPro" id="IPR032710">
    <property type="entry name" value="NTF2-like_dom_sf"/>
</dbReference>
<dbReference type="PANTHER" id="PTHR22893:SF135">
    <property type="entry name" value="NAD(P)H:FLAVIN OXIDOREDUCTASE SYE2"/>
    <property type="match status" value="1"/>
</dbReference>
<dbReference type="InterPro" id="IPR013785">
    <property type="entry name" value="Aldolase_TIM"/>
</dbReference>
<dbReference type="SUPFAM" id="SSF54427">
    <property type="entry name" value="NTF2-like"/>
    <property type="match status" value="1"/>
</dbReference>
<dbReference type="CDD" id="cd02933">
    <property type="entry name" value="OYE_like_FMN"/>
    <property type="match status" value="1"/>
</dbReference>
<dbReference type="Gene3D" id="3.20.20.70">
    <property type="entry name" value="Aldolase class I"/>
    <property type="match status" value="1"/>
</dbReference>
<feature type="domain" description="NADH:flavin oxidoreductase/NADH oxidase N-terminal" evidence="4">
    <location>
        <begin position="2"/>
        <end position="338"/>
    </location>
</feature>
<dbReference type="GO" id="GO:0010181">
    <property type="term" value="F:FMN binding"/>
    <property type="evidence" value="ECO:0007669"/>
    <property type="project" value="InterPro"/>
</dbReference>
<evidence type="ECO:0000313" key="6">
    <source>
        <dbReference type="Proteomes" id="UP000196573"/>
    </source>
</evidence>
<evidence type="ECO:0000256" key="3">
    <source>
        <dbReference type="ARBA" id="ARBA00023002"/>
    </source>
</evidence>
<evidence type="ECO:0000256" key="1">
    <source>
        <dbReference type="ARBA" id="ARBA00001917"/>
    </source>
</evidence>
<reference evidence="5 6" key="1">
    <citation type="submission" date="2017-03" db="EMBL/GenBank/DDBJ databases">
        <authorList>
            <person name="Afonso C.L."/>
            <person name="Miller P.J."/>
            <person name="Scott M.A."/>
            <person name="Spackman E."/>
            <person name="Goraichik I."/>
            <person name="Dimitrov K.M."/>
            <person name="Suarez D.L."/>
            <person name="Swayne D.E."/>
        </authorList>
    </citation>
    <scope>NUCLEOTIDE SEQUENCE [LARGE SCALE GENOMIC DNA]</scope>
    <source>
        <strain evidence="5">SB41UT1</strain>
    </source>
</reference>
<dbReference type="PANTHER" id="PTHR22893">
    <property type="entry name" value="NADH OXIDOREDUCTASE-RELATED"/>
    <property type="match status" value="1"/>
</dbReference>
<dbReference type="OrthoDB" id="8523426at2"/>
<accession>A0A1X7AQV6</accession>
<evidence type="ECO:0000313" key="5">
    <source>
        <dbReference type="EMBL" id="SMA50701.1"/>
    </source>
</evidence>
<comment type="cofactor">
    <cofactor evidence="1">
        <name>FMN</name>
        <dbReference type="ChEBI" id="CHEBI:58210"/>
    </cofactor>
</comment>
<protein>
    <submittedName>
        <fullName evidence="5">N-ethylmaleimide reductase</fullName>
        <ecNumber evidence="5">1.-.-.-</ecNumber>
    </submittedName>
</protein>
<name>A0A1X7AQV6_9GAMM</name>
<gene>
    <name evidence="5" type="primary">nemA_1</name>
    <name evidence="5" type="ORF">EHSB41UT_04518</name>
</gene>
<dbReference type="GO" id="GO:0016628">
    <property type="term" value="F:oxidoreductase activity, acting on the CH-CH group of donors, NAD or NADP as acceptor"/>
    <property type="evidence" value="ECO:0007669"/>
    <property type="project" value="UniProtKB-ARBA"/>
</dbReference>
<proteinExistence type="inferred from homology"/>
<keyword evidence="3 5" id="KW-0560">Oxidoreductase</keyword>
<dbReference type="EC" id="1.-.-.-" evidence="5"/>
<comment type="similarity">
    <text evidence="2">Belongs to the NADH:flavin oxidoreductase/NADH oxidase family.</text>
</comment>
<dbReference type="RefSeq" id="WP_087113138.1">
    <property type="nucleotide sequence ID" value="NZ_CBCSCN010000015.1"/>
</dbReference>
<dbReference type="InterPro" id="IPR045247">
    <property type="entry name" value="Oye-like"/>
</dbReference>
<dbReference type="Gene3D" id="3.10.450.50">
    <property type="match status" value="1"/>
</dbReference>
<evidence type="ECO:0000259" key="4">
    <source>
        <dbReference type="Pfam" id="PF00724"/>
    </source>
</evidence>
<dbReference type="Pfam" id="PF00724">
    <property type="entry name" value="Oxidored_FMN"/>
    <property type="match status" value="1"/>
</dbReference>
<dbReference type="AlphaFoldDB" id="A0A1X7AQV6"/>
<dbReference type="EMBL" id="FWPT01000015">
    <property type="protein sequence ID" value="SMA50701.1"/>
    <property type="molecule type" value="Genomic_DNA"/>
</dbReference>
<dbReference type="InterPro" id="IPR001155">
    <property type="entry name" value="OxRdtase_FMN_N"/>
</dbReference>
<dbReference type="SUPFAM" id="SSF51395">
    <property type="entry name" value="FMN-linked oxidoreductases"/>
    <property type="match status" value="1"/>
</dbReference>
<keyword evidence="6" id="KW-1185">Reference proteome</keyword>
<sequence length="498" mass="56180">MLFSTLRLGSLTLANRIAMAPMTRSRASEPGYLANAMMRDYYAQRASAGLIISEGVPVSEQGRGFSFTPGLYTAEQVESWKPVTEAVHQRHGHIFAQIWHVGRTTHTAITNGAQPISSSPVSGVNMAFGPLPEGGYGFLKTDIPREMTTEDIRMVIHQFVDAARNAIEAGFDGVEIHGANGYLVEQFLHLASNKRTDEYGGSVENRIRFARELVEAVADAIGAERTALRLSPHMTIDHPADDPEMPKTVIALLKTLDPLGIAYIHFSENVMNVQERTDDFRQQVRDVFHSPVIIAGRYSKETAEAELQSGLVDMVAFGEPYIANPDLVYRFRHNLTLNEGHRETYYGGDEHGLTDYPVLDPMVFSQDPLNEELEAFITQYFRTFDQRVPFAELTANFDWSDLIYTSGDLRITKEGEYRRFYEQASQQFHNSVHEFRNLRISRKTPSSVDFSIDVSFYADQMPEPLTPIEVHGRIDITAVRKDNRWLFSRCNIVSEAQS</sequence>
<evidence type="ECO:0000256" key="2">
    <source>
        <dbReference type="ARBA" id="ARBA00005979"/>
    </source>
</evidence>
<dbReference type="Proteomes" id="UP000196573">
    <property type="component" value="Unassembled WGS sequence"/>
</dbReference>